<dbReference type="InterPro" id="IPR052214">
    <property type="entry name" value="DAG_Lipase-Related"/>
</dbReference>
<feature type="region of interest" description="Disordered" evidence="15">
    <location>
        <begin position="695"/>
        <end position="868"/>
    </location>
</feature>
<organism evidence="17 18">
    <name type="scientific">Kwoniella dendrophila CBS 6074</name>
    <dbReference type="NCBI Taxonomy" id="1295534"/>
    <lineage>
        <taxon>Eukaryota</taxon>
        <taxon>Fungi</taxon>
        <taxon>Dikarya</taxon>
        <taxon>Basidiomycota</taxon>
        <taxon>Agaricomycotina</taxon>
        <taxon>Tremellomycetes</taxon>
        <taxon>Tremellales</taxon>
        <taxon>Cryptococcaceae</taxon>
        <taxon>Kwoniella</taxon>
    </lineage>
</organism>
<evidence type="ECO:0000256" key="9">
    <source>
        <dbReference type="ARBA" id="ARBA00022963"/>
    </source>
</evidence>
<keyword evidence="9" id="KW-0442">Lipid degradation</keyword>
<evidence type="ECO:0000256" key="14">
    <source>
        <dbReference type="ARBA" id="ARBA00026104"/>
    </source>
</evidence>
<dbReference type="GeneID" id="91096365"/>
<dbReference type="Gene3D" id="3.40.50.1820">
    <property type="entry name" value="alpha/beta hydrolase"/>
    <property type="match status" value="1"/>
</dbReference>
<comment type="cofactor">
    <cofactor evidence="1">
        <name>Ca(2+)</name>
        <dbReference type="ChEBI" id="CHEBI:29108"/>
    </cofactor>
</comment>
<evidence type="ECO:0000256" key="3">
    <source>
        <dbReference type="ARBA" id="ARBA00022475"/>
    </source>
</evidence>
<evidence type="ECO:0000256" key="13">
    <source>
        <dbReference type="ARBA" id="ARBA00024531"/>
    </source>
</evidence>
<dbReference type="GO" id="GO:0046340">
    <property type="term" value="P:diacylglycerol catabolic process"/>
    <property type="evidence" value="ECO:0007669"/>
    <property type="project" value="TreeGrafter"/>
</dbReference>
<feature type="compositionally biased region" description="Polar residues" evidence="15">
    <location>
        <begin position="809"/>
        <end position="856"/>
    </location>
</feature>
<evidence type="ECO:0000313" key="17">
    <source>
        <dbReference type="EMBL" id="WWC90758.1"/>
    </source>
</evidence>
<feature type="compositionally biased region" description="Basic and acidic residues" evidence="15">
    <location>
        <begin position="455"/>
        <end position="478"/>
    </location>
</feature>
<feature type="compositionally biased region" description="Low complexity" evidence="15">
    <location>
        <begin position="18"/>
        <end position="31"/>
    </location>
</feature>
<keyword evidence="5" id="KW-0812">Transmembrane</keyword>
<feature type="region of interest" description="Disordered" evidence="15">
    <location>
        <begin position="1"/>
        <end position="40"/>
    </location>
</feature>
<evidence type="ECO:0000256" key="12">
    <source>
        <dbReference type="ARBA" id="ARBA00023136"/>
    </source>
</evidence>
<dbReference type="SUPFAM" id="SSF53474">
    <property type="entry name" value="alpha/beta-Hydrolases"/>
    <property type="match status" value="1"/>
</dbReference>
<feature type="compositionally biased region" description="Low complexity" evidence="15">
    <location>
        <begin position="697"/>
        <end position="716"/>
    </location>
</feature>
<dbReference type="EC" id="3.1.1.116" evidence="14"/>
<evidence type="ECO:0000256" key="4">
    <source>
        <dbReference type="ARBA" id="ARBA00022553"/>
    </source>
</evidence>
<feature type="compositionally biased region" description="Basic and acidic residues" evidence="15">
    <location>
        <begin position="1182"/>
        <end position="1194"/>
    </location>
</feature>
<evidence type="ECO:0000256" key="2">
    <source>
        <dbReference type="ARBA" id="ARBA00004651"/>
    </source>
</evidence>
<evidence type="ECO:0000256" key="11">
    <source>
        <dbReference type="ARBA" id="ARBA00023098"/>
    </source>
</evidence>
<evidence type="ECO:0000256" key="1">
    <source>
        <dbReference type="ARBA" id="ARBA00001913"/>
    </source>
</evidence>
<sequence>MLTSTVEDEKNVLLTSPQVNTTQDGTQNQNNHSATGGSLEYMPGSITRYTPLADISNLPTLLPAPLAAMVTTIATSTRMTLKVTAFIIEAILETSQYTTRISLGYMRRLLITAITSARRVYLMSNAAIEGDLLSLISGGSLNTMLLQSNKTNPSTTVSNPPATTTTLTTTSGTGEGTTETTSKQVIPTTTTTTTSTTTNTTKSGLADTGDFLGILDKYTNLGIYFIHHTFTMVELFTMSGFFFTSKFIESVHTAAIESVALFDSLFGSNESSRSLSAIITMVRKEILQDERIAKRNQSTISSLSGLTKALTAFTCLQVATWNRTEKRLKMKVLYDCTIQAEQSDSYTTSTSTTATTKIPMEPEAEALSIAALEEAPPSLAGPGPSTLESRKESAILLASNPSLEEANKRLWQHMESIESSSSSSQPALSRRTSTQTTNWTMDDLDNLVGESGEEIYDRPPDDRARESHQKERKDLISRESTVEITDELTESTVITHLVESIQRDMGNDEPLQRHPALGHRRQYSMPEIGIRPLDDDEDQDYLMRSAATSVSTSPKSSLISVFTHTDDGEQADDEDWVEVDGQQYEAGPSHSQLTKIPLARKESIGTASFQDALEHPHHNAERIQLVLKTMTNKLLQRKRTVRHVVKDGIEGSSGFSKRKASLERLRGGKGHLRDIDWSRTSSPSLARSNDNNEALISSTDTSSTTSPSTPLSTTPLRRVGHSRHMSADGSLSKAKGILSFHKKPFIPPSTLTPTPSAETSPRSTSPPSRSSSIRRERPASISIDNNVEPVQGVRAPPPSPHQSVILRRPSQTSSPELRMTTLDQPESPRNPTRPSLSVTEATHTSSSRMQSASSHTMPDKGDANPDNLFPHEGLIRNIHRFMRYSSAAYGQNFLRILGLGSSDFMFPSTGKHHANSWAFAQHTNIPIDCLLLSSFTESSAALIQQEAPPLIHYVAVEHSLKAIVLTCRGTLGLSDVLVDLTCEYQSIDVEQGDPDANYYVHAGMWQSARKLTIKQSTVHETLLKALTKYPDYGLVLAGHSLGGGVASLLSILCSIPSPAFLEQNSKLPKPYEYPKISTPFVTNFKSGLPPGRPIHCYAYGPPAVTSIDLSNYSKGLITSVCQDSDVVPTLSLGVIKDFKNIALTLSEEGNIAEEIVGRVIGLNKRKFDFQKKSQNQNQGQTEKCHFKSNVDPEKPINNTNENKCQSEDSQKQSAESQESINDEEMLSDWMVSLIKTMRADMDNAKLFPPGMVYIMEHFDVYLTEDDQPDMLKPRAGLGAEKKVIHRQAHRVILRQCDSVEERFREPIFAKSMLQNHLPSQYERSTHLLYEGLGQGKL</sequence>
<gene>
    <name evidence="17" type="ORF">L201_005695</name>
</gene>
<dbReference type="RefSeq" id="XP_066077521.1">
    <property type="nucleotide sequence ID" value="XM_066221424.1"/>
</dbReference>
<feature type="compositionally biased region" description="Polar residues" evidence="15">
    <location>
        <begin position="425"/>
        <end position="440"/>
    </location>
</feature>
<dbReference type="GO" id="GO:0046872">
    <property type="term" value="F:metal ion binding"/>
    <property type="evidence" value="ECO:0007669"/>
    <property type="project" value="UniProtKB-KW"/>
</dbReference>
<keyword evidence="18" id="KW-1185">Reference proteome</keyword>
<accession>A0AAX4K0U2</accession>
<keyword evidence="4" id="KW-0597">Phosphoprotein</keyword>
<dbReference type="GO" id="GO:0019369">
    <property type="term" value="P:arachidonate metabolic process"/>
    <property type="evidence" value="ECO:0007669"/>
    <property type="project" value="TreeGrafter"/>
</dbReference>
<evidence type="ECO:0000256" key="7">
    <source>
        <dbReference type="ARBA" id="ARBA00022801"/>
    </source>
</evidence>
<evidence type="ECO:0000256" key="8">
    <source>
        <dbReference type="ARBA" id="ARBA00022837"/>
    </source>
</evidence>
<keyword evidence="8" id="KW-0106">Calcium</keyword>
<keyword evidence="11" id="KW-0443">Lipid metabolism</keyword>
<dbReference type="InterPro" id="IPR029058">
    <property type="entry name" value="AB_hydrolase_fold"/>
</dbReference>
<dbReference type="EMBL" id="CP144104">
    <property type="protein sequence ID" value="WWC90758.1"/>
    <property type="molecule type" value="Genomic_DNA"/>
</dbReference>
<keyword evidence="10" id="KW-1133">Transmembrane helix</keyword>
<keyword evidence="12" id="KW-0472">Membrane</keyword>
<keyword evidence="6" id="KW-0479">Metal-binding</keyword>
<feature type="compositionally biased region" description="Polar residues" evidence="15">
    <location>
        <begin position="1172"/>
        <end position="1181"/>
    </location>
</feature>
<comment type="subcellular location">
    <subcellularLocation>
        <location evidence="2">Cell membrane</location>
        <topology evidence="2">Multi-pass membrane protein</topology>
    </subcellularLocation>
</comment>
<evidence type="ECO:0000313" key="18">
    <source>
        <dbReference type="Proteomes" id="UP001355207"/>
    </source>
</evidence>
<name>A0AAX4K0U2_9TREE</name>
<dbReference type="PANTHER" id="PTHR45792">
    <property type="entry name" value="DIACYLGLYCEROL LIPASE HOMOLOG-RELATED"/>
    <property type="match status" value="1"/>
</dbReference>
<dbReference type="CDD" id="cd00519">
    <property type="entry name" value="Lipase_3"/>
    <property type="match status" value="1"/>
</dbReference>
<feature type="compositionally biased region" description="Low complexity" evidence="15">
    <location>
        <begin position="752"/>
        <end position="771"/>
    </location>
</feature>
<evidence type="ECO:0000256" key="10">
    <source>
        <dbReference type="ARBA" id="ARBA00022989"/>
    </source>
</evidence>
<proteinExistence type="predicted"/>
<protein>
    <recommendedName>
        <fullName evidence="14">sn-1-specific diacylglycerol lipase</fullName>
        <ecNumber evidence="14">3.1.1.116</ecNumber>
    </recommendedName>
</protein>
<evidence type="ECO:0000256" key="5">
    <source>
        <dbReference type="ARBA" id="ARBA00022692"/>
    </source>
</evidence>
<dbReference type="Proteomes" id="UP001355207">
    <property type="component" value="Chromosome 7"/>
</dbReference>
<feature type="region of interest" description="Disordered" evidence="15">
    <location>
        <begin position="150"/>
        <end position="199"/>
    </location>
</feature>
<dbReference type="Pfam" id="PF01764">
    <property type="entry name" value="Lipase_3"/>
    <property type="match status" value="1"/>
</dbReference>
<dbReference type="GO" id="GO:0005886">
    <property type="term" value="C:plasma membrane"/>
    <property type="evidence" value="ECO:0007669"/>
    <property type="project" value="UniProtKB-SubCell"/>
</dbReference>
<evidence type="ECO:0000256" key="15">
    <source>
        <dbReference type="SAM" id="MobiDB-lite"/>
    </source>
</evidence>
<dbReference type="InterPro" id="IPR002921">
    <property type="entry name" value="Fungal_lipase-type"/>
</dbReference>
<feature type="region of interest" description="Disordered" evidence="15">
    <location>
        <begin position="1171"/>
        <end position="1221"/>
    </location>
</feature>
<keyword evidence="7" id="KW-0378">Hydrolase</keyword>
<feature type="domain" description="Fungal lipase-type" evidence="16">
    <location>
        <begin position="964"/>
        <end position="1131"/>
    </location>
</feature>
<dbReference type="PANTHER" id="PTHR45792:SF7">
    <property type="entry name" value="PUTATIVE (AFU_ORTHOLOGUE AFUA_6G02710)-RELATED"/>
    <property type="match status" value="1"/>
</dbReference>
<feature type="region of interest" description="Disordered" evidence="15">
    <location>
        <begin position="414"/>
        <end position="478"/>
    </location>
</feature>
<reference evidence="17 18" key="1">
    <citation type="submission" date="2024-01" db="EMBL/GenBank/DDBJ databases">
        <title>Comparative genomics of Cryptococcus and Kwoniella reveals pathogenesis evolution and contrasting modes of karyotype evolution via chromosome fusion or intercentromeric recombination.</title>
        <authorList>
            <person name="Coelho M.A."/>
            <person name="David-Palma M."/>
            <person name="Shea T."/>
            <person name="Bowers K."/>
            <person name="McGinley-Smith S."/>
            <person name="Mohammad A.W."/>
            <person name="Gnirke A."/>
            <person name="Yurkov A.M."/>
            <person name="Nowrousian M."/>
            <person name="Sun S."/>
            <person name="Cuomo C.A."/>
            <person name="Heitman J."/>
        </authorList>
    </citation>
    <scope>NUCLEOTIDE SEQUENCE [LARGE SCALE GENOMIC DNA]</scope>
    <source>
        <strain evidence="17 18">CBS 6074</strain>
    </source>
</reference>
<dbReference type="GO" id="GO:0016298">
    <property type="term" value="F:lipase activity"/>
    <property type="evidence" value="ECO:0007669"/>
    <property type="project" value="TreeGrafter"/>
</dbReference>
<evidence type="ECO:0000256" key="6">
    <source>
        <dbReference type="ARBA" id="ARBA00022723"/>
    </source>
</evidence>
<evidence type="ECO:0000259" key="16">
    <source>
        <dbReference type="Pfam" id="PF01764"/>
    </source>
</evidence>
<keyword evidence="3" id="KW-1003">Cell membrane</keyword>
<comment type="catalytic activity">
    <reaction evidence="13">
        <text>a 1,2-diacyl-sn-glycerol + H2O = a 2-acylglycerol + a fatty acid + H(+)</text>
        <dbReference type="Rhea" id="RHEA:33275"/>
        <dbReference type="ChEBI" id="CHEBI:15377"/>
        <dbReference type="ChEBI" id="CHEBI:15378"/>
        <dbReference type="ChEBI" id="CHEBI:17389"/>
        <dbReference type="ChEBI" id="CHEBI:17815"/>
        <dbReference type="ChEBI" id="CHEBI:28868"/>
        <dbReference type="EC" id="3.1.1.116"/>
    </reaction>
    <physiologicalReaction direction="left-to-right" evidence="13">
        <dbReference type="Rhea" id="RHEA:33276"/>
    </physiologicalReaction>
</comment>